<evidence type="ECO:0000313" key="2">
    <source>
        <dbReference type="Proteomes" id="UP000298050"/>
    </source>
</evidence>
<accession>A0A4Z0M0T6</accession>
<dbReference type="Proteomes" id="UP000298050">
    <property type="component" value="Unassembled WGS sequence"/>
</dbReference>
<dbReference type="OrthoDB" id="333076at2"/>
<gene>
    <name evidence="1" type="ORF">E4634_09655</name>
</gene>
<protein>
    <recommendedName>
        <fullName evidence="3">AttH domain-containing protein</fullName>
    </recommendedName>
</protein>
<dbReference type="RefSeq" id="WP_135443325.1">
    <property type="nucleotide sequence ID" value="NZ_SRLE01000007.1"/>
</dbReference>
<organism evidence="1 2">
    <name type="scientific">Mangrovimicrobium sediminis</name>
    <dbReference type="NCBI Taxonomy" id="2562682"/>
    <lineage>
        <taxon>Bacteria</taxon>
        <taxon>Pseudomonadati</taxon>
        <taxon>Pseudomonadota</taxon>
        <taxon>Gammaproteobacteria</taxon>
        <taxon>Cellvibrionales</taxon>
        <taxon>Halieaceae</taxon>
        <taxon>Mangrovimicrobium</taxon>
    </lineage>
</organism>
<evidence type="ECO:0000313" key="1">
    <source>
        <dbReference type="EMBL" id="TGD73293.1"/>
    </source>
</evidence>
<sequence>MITRFDDFPIHQTVDPIAYTATSDRFTYDRYWYNGHSRDGAVYFAVALGRYPNLGILDCGFSLVIDGRQYAFHASRRAPREPSETVVGPFSLQILEPMGRHRLRIEPNETGIECDLVFTPRSCAIEEGRQTKRNERHLIQDVTRFDQFGFWHGYIRCNGIELAVDASETFGLKDRSWGIRQVGERYTGGAPMQASHNVHFLWAPIHWRERCTLAGLYEDGDGYQWHSDQAIVTAGAVAQTIDPGDESGLTQWRGRVEHQLCFEPGTRRASSAQIRMQDRDGENIEIDLEPVALFRMKGIGYQHPEWGHGAWKGELAIGAESWDCDAPDPLAWENLHIQQLVVARCGDEVGYGVLEQMHIGPYAPYGLEGMFGGAPGADQPLP</sequence>
<name>A0A4Z0M0T6_9GAMM</name>
<comment type="caution">
    <text evidence="1">The sequence shown here is derived from an EMBL/GenBank/DDBJ whole genome shotgun (WGS) entry which is preliminary data.</text>
</comment>
<evidence type="ECO:0008006" key="3">
    <source>
        <dbReference type="Google" id="ProtNLM"/>
    </source>
</evidence>
<proteinExistence type="predicted"/>
<keyword evidence="2" id="KW-1185">Reference proteome</keyword>
<dbReference type="EMBL" id="SRLE01000007">
    <property type="protein sequence ID" value="TGD73293.1"/>
    <property type="molecule type" value="Genomic_DNA"/>
</dbReference>
<dbReference type="AlphaFoldDB" id="A0A4Z0M0T6"/>
<reference evidence="1 2" key="1">
    <citation type="submission" date="2019-04" db="EMBL/GenBank/DDBJ databases">
        <title>Taxonomy of novel Haliea sp. from mangrove soil of West Coast of India.</title>
        <authorList>
            <person name="Verma A."/>
            <person name="Kumar P."/>
            <person name="Krishnamurthi S."/>
        </authorList>
    </citation>
    <scope>NUCLEOTIDE SEQUENCE [LARGE SCALE GENOMIC DNA]</scope>
    <source>
        <strain evidence="1 2">SAOS-164</strain>
    </source>
</reference>